<comment type="caution">
    <text evidence="3">The sequence shown here is derived from an EMBL/GenBank/DDBJ whole genome shotgun (WGS) entry which is preliminary data.</text>
</comment>
<dbReference type="InterPro" id="IPR029063">
    <property type="entry name" value="SAM-dependent_MTases_sf"/>
</dbReference>
<organism evidence="3 4">
    <name type="scientific">Streptomyces monticola</name>
    <dbReference type="NCBI Taxonomy" id="2666263"/>
    <lineage>
        <taxon>Bacteria</taxon>
        <taxon>Bacillati</taxon>
        <taxon>Actinomycetota</taxon>
        <taxon>Actinomycetes</taxon>
        <taxon>Kitasatosporales</taxon>
        <taxon>Streptomycetaceae</taxon>
        <taxon>Streptomyces</taxon>
    </lineage>
</organism>
<dbReference type="RefSeq" id="WP_381825817.1">
    <property type="nucleotide sequence ID" value="NZ_JBHTCF010000001.1"/>
</dbReference>
<dbReference type="SUPFAM" id="SSF53335">
    <property type="entry name" value="S-adenosyl-L-methionine-dependent methyltransferases"/>
    <property type="match status" value="1"/>
</dbReference>
<dbReference type="EC" id="2.1.1.-" evidence="3"/>
<proteinExistence type="predicted"/>
<name>A0ABW2JAM4_9ACTN</name>
<dbReference type="Pfam" id="PF13489">
    <property type="entry name" value="Methyltransf_23"/>
    <property type="match status" value="1"/>
</dbReference>
<dbReference type="EMBL" id="JBHTCF010000001">
    <property type="protein sequence ID" value="MFC7303045.1"/>
    <property type="molecule type" value="Genomic_DNA"/>
</dbReference>
<keyword evidence="4" id="KW-1185">Reference proteome</keyword>
<reference evidence="4" key="1">
    <citation type="journal article" date="2019" name="Int. J. Syst. Evol. Microbiol.">
        <title>The Global Catalogue of Microorganisms (GCM) 10K type strain sequencing project: providing services to taxonomists for standard genome sequencing and annotation.</title>
        <authorList>
            <consortium name="The Broad Institute Genomics Platform"/>
            <consortium name="The Broad Institute Genome Sequencing Center for Infectious Disease"/>
            <person name="Wu L."/>
            <person name="Ma J."/>
        </authorList>
    </citation>
    <scope>NUCLEOTIDE SEQUENCE [LARGE SCALE GENOMIC DNA]</scope>
    <source>
        <strain evidence="4">SYNS20</strain>
    </source>
</reference>
<dbReference type="GO" id="GO:0032259">
    <property type="term" value="P:methylation"/>
    <property type="evidence" value="ECO:0007669"/>
    <property type="project" value="UniProtKB-KW"/>
</dbReference>
<accession>A0ABW2JAM4</accession>
<evidence type="ECO:0000313" key="4">
    <source>
        <dbReference type="Proteomes" id="UP001596523"/>
    </source>
</evidence>
<keyword evidence="3" id="KW-0808">Transferase</keyword>
<evidence type="ECO:0000313" key="3">
    <source>
        <dbReference type="EMBL" id="MFC7303045.1"/>
    </source>
</evidence>
<feature type="region of interest" description="Disordered" evidence="1">
    <location>
        <begin position="1"/>
        <end position="33"/>
    </location>
</feature>
<keyword evidence="2" id="KW-0472">Membrane</keyword>
<dbReference type="Gene3D" id="3.40.50.150">
    <property type="entry name" value="Vaccinia Virus protein VP39"/>
    <property type="match status" value="1"/>
</dbReference>
<keyword evidence="3" id="KW-0489">Methyltransferase</keyword>
<sequence length="401" mass="44009">MDNGTGAMDNGTGAMDSGTGAMDSGTGAMDSGTGAMDSTVAAMTDRTAAIAERRAAYRAELADGTGKFHEPRRTTCPWCGSGRLGRRLRTVDFVQEKPGRFTLDACRDCGHIFQNPRLNQAGLAFYYRDFYDGLGGESTAKMFQGGGSRKRFRASTRALLRFATPKRWLDIGTAHGHFCETAQLLVTEAEFDGLDMGESVELAEKEGRIAHAHRGLFTELAAAELAGNYDAVSMFHYLEHTLDPHAELAAAHTALRPGGHLLIEVPNPESPYGRLLGRFWVPWFQPQHLQLMPRRNLCRALEAAGFTVVAAEHRDAHIPVDLVCAAWFLVTRVLPKDDAPWLERRPGRARRLLRAALALVSLPLILLAYGADLALAPLVRRTRFSNAYRVIARRDPDGPRG</sequence>
<gene>
    <name evidence="3" type="ORF">ACFQVC_02275</name>
</gene>
<dbReference type="CDD" id="cd02440">
    <property type="entry name" value="AdoMet_MTases"/>
    <property type="match status" value="1"/>
</dbReference>
<dbReference type="Proteomes" id="UP001596523">
    <property type="component" value="Unassembled WGS sequence"/>
</dbReference>
<evidence type="ECO:0000256" key="2">
    <source>
        <dbReference type="SAM" id="Phobius"/>
    </source>
</evidence>
<keyword evidence="2" id="KW-1133">Transmembrane helix</keyword>
<feature type="transmembrane region" description="Helical" evidence="2">
    <location>
        <begin position="352"/>
        <end position="371"/>
    </location>
</feature>
<keyword evidence="2" id="KW-0812">Transmembrane</keyword>
<dbReference type="GO" id="GO:0008168">
    <property type="term" value="F:methyltransferase activity"/>
    <property type="evidence" value="ECO:0007669"/>
    <property type="project" value="UniProtKB-KW"/>
</dbReference>
<protein>
    <submittedName>
        <fullName evidence="3">Class I SAM-dependent methyltransferase</fullName>
        <ecNumber evidence="3">2.1.1.-</ecNumber>
    </submittedName>
</protein>
<evidence type="ECO:0000256" key="1">
    <source>
        <dbReference type="SAM" id="MobiDB-lite"/>
    </source>
</evidence>